<name>A0A1H1BFG8_9EURY</name>
<keyword evidence="5" id="KW-1185">Reference proteome</keyword>
<dbReference type="EMBL" id="FNKQ01000002">
    <property type="protein sequence ID" value="SDQ50647.1"/>
    <property type="molecule type" value="Genomic_DNA"/>
</dbReference>
<protein>
    <submittedName>
        <fullName evidence="3">Uncharacterized protein</fullName>
    </submittedName>
</protein>
<dbReference type="RefSeq" id="WP_092536016.1">
    <property type="nucleotide sequence ID" value="NZ_FNKQ01000002.1"/>
</dbReference>
<dbReference type="EMBL" id="QQST01000001">
    <property type="protein sequence ID" value="RDI70766.1"/>
    <property type="molecule type" value="Genomic_DNA"/>
</dbReference>
<reference evidence="4" key="2">
    <citation type="submission" date="2016-10" db="EMBL/GenBank/DDBJ databases">
        <authorList>
            <person name="Varghese N."/>
            <person name="Submissions S."/>
        </authorList>
    </citation>
    <scope>NUCLEOTIDE SEQUENCE [LARGE SCALE GENOMIC DNA]</scope>
    <source>
        <strain evidence="4">CGMCC 1.12397</strain>
    </source>
</reference>
<feature type="compositionally biased region" description="Basic and acidic residues" evidence="1">
    <location>
        <begin position="31"/>
        <end position="41"/>
    </location>
</feature>
<evidence type="ECO:0000313" key="2">
    <source>
        <dbReference type="EMBL" id="RDI70766.1"/>
    </source>
</evidence>
<reference evidence="2 5" key="3">
    <citation type="submission" date="2018-07" db="EMBL/GenBank/DDBJ databases">
        <title>Genome sequence of extremly halophilic archaeon Halopelagius longus strain BC12-B1.</title>
        <authorList>
            <person name="Zhang X."/>
        </authorList>
    </citation>
    <scope>NUCLEOTIDE SEQUENCE [LARGE SCALE GENOMIC DNA]</scope>
    <source>
        <strain evidence="2 5">BC12-B1</strain>
    </source>
</reference>
<dbReference type="InterPro" id="IPR055923">
    <property type="entry name" value="DUF7500"/>
</dbReference>
<sequence length="191" mass="21068">MAPGNPPEDRSRRRREEEGVIGPNELDYSDDERVAQIRDGRYVVATDNDEKPRVDEEESPPREAEEERTLEERGNFAKQQMARYVSDKGSSHGIAVTASFGGRVAQRERFSDDIATAFGDVVQWYADQVDADATPQEVLGILLLASDTDVAFPTKVLAPVLRTHGLTTDDSIGELVEALGSDGLQIPPENR</sequence>
<evidence type="ECO:0000313" key="5">
    <source>
        <dbReference type="Proteomes" id="UP000255421"/>
    </source>
</evidence>
<feature type="region of interest" description="Disordered" evidence="1">
    <location>
        <begin position="1"/>
        <end position="76"/>
    </location>
</feature>
<dbReference type="Proteomes" id="UP000199289">
    <property type="component" value="Unassembled WGS sequence"/>
</dbReference>
<feature type="compositionally biased region" description="Basic and acidic residues" evidence="1">
    <location>
        <begin position="7"/>
        <end position="18"/>
    </location>
</feature>
<dbReference type="OrthoDB" id="177137at2157"/>
<evidence type="ECO:0000313" key="4">
    <source>
        <dbReference type="Proteomes" id="UP000199289"/>
    </source>
</evidence>
<gene>
    <name evidence="2" type="ORF">DWB78_02925</name>
    <name evidence="3" type="ORF">SAMN05216278_1772</name>
</gene>
<proteinExistence type="predicted"/>
<dbReference type="Pfam" id="PF24332">
    <property type="entry name" value="DUF7500"/>
    <property type="match status" value="1"/>
</dbReference>
<dbReference type="Proteomes" id="UP000255421">
    <property type="component" value="Unassembled WGS sequence"/>
</dbReference>
<organism evidence="3 4">
    <name type="scientific">Halopelagius longus</name>
    <dbReference type="NCBI Taxonomy" id="1236180"/>
    <lineage>
        <taxon>Archaea</taxon>
        <taxon>Methanobacteriati</taxon>
        <taxon>Methanobacteriota</taxon>
        <taxon>Stenosarchaea group</taxon>
        <taxon>Halobacteria</taxon>
        <taxon>Halobacteriales</taxon>
        <taxon>Haloferacaceae</taxon>
    </lineage>
</organism>
<feature type="compositionally biased region" description="Basic and acidic residues" evidence="1">
    <location>
        <begin position="48"/>
        <end position="75"/>
    </location>
</feature>
<evidence type="ECO:0000256" key="1">
    <source>
        <dbReference type="SAM" id="MobiDB-lite"/>
    </source>
</evidence>
<evidence type="ECO:0000313" key="3">
    <source>
        <dbReference type="EMBL" id="SDQ50647.1"/>
    </source>
</evidence>
<accession>A0A1H1BFG8</accession>
<dbReference type="AlphaFoldDB" id="A0A1H1BFG8"/>
<reference evidence="3" key="1">
    <citation type="submission" date="2016-10" db="EMBL/GenBank/DDBJ databases">
        <authorList>
            <person name="de Groot N.N."/>
        </authorList>
    </citation>
    <scope>NUCLEOTIDE SEQUENCE [LARGE SCALE GENOMIC DNA]</scope>
    <source>
        <strain evidence="3">CGMCC 1.12397</strain>
    </source>
</reference>